<reference evidence="1 2" key="1">
    <citation type="submission" date="2022-06" db="EMBL/GenBank/DDBJ databases">
        <title>Mesorhizobium sp. strain RP14 Genome sequencing and assembly.</title>
        <authorList>
            <person name="Kim I."/>
        </authorList>
    </citation>
    <scope>NUCLEOTIDE SEQUENCE [LARGE SCALE GENOMIC DNA]</scope>
    <source>
        <strain evidence="2">RP14(2022)</strain>
    </source>
</reference>
<sequence length="113" mass="12013">MSNQILRGCQVGYRAGRLSFVSATCFPGIGIGLVGPLIGLARFDAAGCQIGAMLIADAARVDPGFLQRCAQTRVLRQQFVSGHGVLDHRVLALFILGGQASKLLPSPNTMKFR</sequence>
<name>A0ABT1C2L4_9HYPH</name>
<gene>
    <name evidence="1" type="ORF">NGM99_04575</name>
</gene>
<keyword evidence="2" id="KW-1185">Reference proteome</keyword>
<dbReference type="RefSeq" id="WP_252816429.1">
    <property type="nucleotide sequence ID" value="NZ_JAMXQS010000002.1"/>
</dbReference>
<organism evidence="1 2">
    <name type="scientific">Mesorhizobium liriopis</name>
    <dbReference type="NCBI Taxonomy" id="2953882"/>
    <lineage>
        <taxon>Bacteria</taxon>
        <taxon>Pseudomonadati</taxon>
        <taxon>Pseudomonadota</taxon>
        <taxon>Alphaproteobacteria</taxon>
        <taxon>Hyphomicrobiales</taxon>
        <taxon>Phyllobacteriaceae</taxon>
        <taxon>Mesorhizobium</taxon>
    </lineage>
</organism>
<dbReference type="Proteomes" id="UP001205906">
    <property type="component" value="Unassembled WGS sequence"/>
</dbReference>
<dbReference type="EMBL" id="JAMXQS010000002">
    <property type="protein sequence ID" value="MCO6049061.1"/>
    <property type="molecule type" value="Genomic_DNA"/>
</dbReference>
<protein>
    <submittedName>
        <fullName evidence="1">Uncharacterized protein</fullName>
    </submittedName>
</protein>
<comment type="caution">
    <text evidence="1">The sequence shown here is derived from an EMBL/GenBank/DDBJ whole genome shotgun (WGS) entry which is preliminary data.</text>
</comment>
<accession>A0ABT1C2L4</accession>
<proteinExistence type="predicted"/>
<evidence type="ECO:0000313" key="2">
    <source>
        <dbReference type="Proteomes" id="UP001205906"/>
    </source>
</evidence>
<evidence type="ECO:0000313" key="1">
    <source>
        <dbReference type="EMBL" id="MCO6049061.1"/>
    </source>
</evidence>